<dbReference type="Gene3D" id="3.40.50.720">
    <property type="entry name" value="NAD(P)-binding Rossmann-like Domain"/>
    <property type="match status" value="2"/>
</dbReference>
<evidence type="ECO:0000313" key="6">
    <source>
        <dbReference type="EMBL" id="GAA5051148.1"/>
    </source>
</evidence>
<evidence type="ECO:0000256" key="3">
    <source>
        <dbReference type="ARBA" id="ARBA00023002"/>
    </source>
</evidence>
<feature type="domain" description="3-hydroxyacyl-CoA dehydrogenase NAD binding" evidence="5">
    <location>
        <begin position="3"/>
        <end position="46"/>
    </location>
</feature>
<sequence>MSTVAIIGAGVIGLSWAQLFHDHGWHVTICDPRPDLAEVAREALGERTVLLTADPADAVADADFVQENGPERVEFKREMFATLAAAAPATAILASSSSSLLPSDIAEDNPAAARILVGHPFNPPALMPLVELVPGRDTAEATLDAAFAVYESLDRTPVRLRAEIRGFVGNRLQKALNNEAYYLVQQGIIDPEGLDTVVKNSLGLRWATVGPFEGGHLGGGPAGIRHLATHVGAQMNFAPGVPDPERMEAVISAVEQEYGTGAAQYRSRAQRRDDLTREILAVRAENAPA</sequence>
<accession>A0ABP9K779</accession>
<gene>
    <name evidence="6" type="ORF">GCM10023318_22180</name>
</gene>
<dbReference type="EMBL" id="BAABJM010000002">
    <property type="protein sequence ID" value="GAA5051148.1"/>
    <property type="molecule type" value="Genomic_DNA"/>
</dbReference>
<dbReference type="SUPFAM" id="SSF51735">
    <property type="entry name" value="NAD(P)-binding Rossmann-fold domains"/>
    <property type="match status" value="1"/>
</dbReference>
<proteinExistence type="inferred from homology"/>
<keyword evidence="3" id="KW-0560">Oxidoreductase</keyword>
<evidence type="ECO:0000313" key="7">
    <source>
        <dbReference type="Proteomes" id="UP001500603"/>
    </source>
</evidence>
<dbReference type="InterPro" id="IPR008927">
    <property type="entry name" value="6-PGluconate_DH-like_C_sf"/>
</dbReference>
<dbReference type="Gene3D" id="1.10.1040.10">
    <property type="entry name" value="N-(1-d-carboxylethyl)-l-norvaline Dehydrogenase, domain 2"/>
    <property type="match status" value="1"/>
</dbReference>
<feature type="domain" description="3-hydroxyacyl-CoA dehydrogenase NAD binding" evidence="5">
    <location>
        <begin position="51"/>
        <end position="161"/>
    </location>
</feature>
<dbReference type="Pfam" id="PF02737">
    <property type="entry name" value="3HCDH_N"/>
    <property type="match status" value="2"/>
</dbReference>
<dbReference type="InterPro" id="IPR013328">
    <property type="entry name" value="6PGD_dom2"/>
</dbReference>
<comment type="caution">
    <text evidence="6">The sequence shown here is derived from an EMBL/GenBank/DDBJ whole genome shotgun (WGS) entry which is preliminary data.</text>
</comment>
<evidence type="ECO:0000259" key="4">
    <source>
        <dbReference type="Pfam" id="PF00725"/>
    </source>
</evidence>
<dbReference type="PIRSF" id="PIRSF000105">
    <property type="entry name" value="HCDH"/>
    <property type="match status" value="1"/>
</dbReference>
<feature type="domain" description="3-hydroxyacyl-CoA dehydrogenase C-terminal" evidence="4">
    <location>
        <begin position="166"/>
        <end position="238"/>
    </location>
</feature>
<dbReference type="InterPro" id="IPR006176">
    <property type="entry name" value="3-OHacyl-CoA_DH_NAD-bd"/>
</dbReference>
<dbReference type="Pfam" id="PF00725">
    <property type="entry name" value="3HCDH"/>
    <property type="match status" value="1"/>
</dbReference>
<reference evidence="7" key="1">
    <citation type="journal article" date="2019" name="Int. J. Syst. Evol. Microbiol.">
        <title>The Global Catalogue of Microorganisms (GCM) 10K type strain sequencing project: providing services to taxonomists for standard genome sequencing and annotation.</title>
        <authorList>
            <consortium name="The Broad Institute Genomics Platform"/>
            <consortium name="The Broad Institute Genome Sequencing Center for Infectious Disease"/>
            <person name="Wu L."/>
            <person name="Ma J."/>
        </authorList>
    </citation>
    <scope>NUCLEOTIDE SEQUENCE [LARGE SCALE GENOMIC DNA]</scope>
    <source>
        <strain evidence="7">JCM 18298</strain>
    </source>
</reference>
<protein>
    <submittedName>
        <fullName evidence="6">3-hydroxyacyl-CoA dehydrogenase NAD-binding domain-containing protein</fullName>
    </submittedName>
</protein>
<keyword evidence="7" id="KW-1185">Reference proteome</keyword>
<dbReference type="InterPro" id="IPR022694">
    <property type="entry name" value="3-OHacyl-CoA_DH"/>
</dbReference>
<evidence type="ECO:0000259" key="5">
    <source>
        <dbReference type="Pfam" id="PF02737"/>
    </source>
</evidence>
<organism evidence="6 7">
    <name type="scientific">Nocardia callitridis</name>
    <dbReference type="NCBI Taxonomy" id="648753"/>
    <lineage>
        <taxon>Bacteria</taxon>
        <taxon>Bacillati</taxon>
        <taxon>Actinomycetota</taxon>
        <taxon>Actinomycetes</taxon>
        <taxon>Mycobacteriales</taxon>
        <taxon>Nocardiaceae</taxon>
        <taxon>Nocardia</taxon>
    </lineage>
</organism>
<evidence type="ECO:0000256" key="2">
    <source>
        <dbReference type="ARBA" id="ARBA00009463"/>
    </source>
</evidence>
<comment type="similarity">
    <text evidence="2">Belongs to the 3-hydroxyacyl-CoA dehydrogenase family.</text>
</comment>
<dbReference type="SUPFAM" id="SSF48179">
    <property type="entry name" value="6-phosphogluconate dehydrogenase C-terminal domain-like"/>
    <property type="match status" value="1"/>
</dbReference>
<dbReference type="InterPro" id="IPR036291">
    <property type="entry name" value="NAD(P)-bd_dom_sf"/>
</dbReference>
<dbReference type="Proteomes" id="UP001500603">
    <property type="component" value="Unassembled WGS sequence"/>
</dbReference>
<evidence type="ECO:0000256" key="1">
    <source>
        <dbReference type="ARBA" id="ARBA00005086"/>
    </source>
</evidence>
<dbReference type="PANTHER" id="PTHR48075:SF5">
    <property type="entry name" value="3-HYDROXYBUTYRYL-COA DEHYDROGENASE"/>
    <property type="match status" value="1"/>
</dbReference>
<dbReference type="InterPro" id="IPR006108">
    <property type="entry name" value="3HC_DH_C"/>
</dbReference>
<dbReference type="PANTHER" id="PTHR48075">
    <property type="entry name" value="3-HYDROXYACYL-COA DEHYDROGENASE FAMILY PROTEIN"/>
    <property type="match status" value="1"/>
</dbReference>
<name>A0ABP9K779_9NOCA</name>
<comment type="pathway">
    <text evidence="1">Lipid metabolism; butanoate metabolism.</text>
</comment>